<gene>
    <name evidence="1" type="ORF">C5F46_14875</name>
</gene>
<reference evidence="1 2" key="1">
    <citation type="submission" date="2018-03" db="EMBL/GenBank/DDBJ databases">
        <title>Rhodobacter veldkampii.</title>
        <authorList>
            <person name="Meyer T.E."/>
            <person name="Miller S."/>
            <person name="Lodha T."/>
            <person name="Gandham S."/>
            <person name="Chintalapati S."/>
            <person name="Chintalapati V.R."/>
        </authorList>
    </citation>
    <scope>NUCLEOTIDE SEQUENCE [LARGE SCALE GENOMIC DNA]</scope>
    <source>
        <strain evidence="1 2">DSM 11550</strain>
    </source>
</reference>
<name>A0A2T4J988_9RHOB</name>
<evidence type="ECO:0000313" key="1">
    <source>
        <dbReference type="EMBL" id="PTE14423.1"/>
    </source>
</evidence>
<dbReference type="InterPro" id="IPR007833">
    <property type="entry name" value="Capsule_polysaccharide_synth"/>
</dbReference>
<dbReference type="AlphaFoldDB" id="A0A2T4J988"/>
<protein>
    <recommendedName>
        <fullName evidence="3">Capsular biosynthesis protein</fullName>
    </recommendedName>
</protein>
<dbReference type="GO" id="GO:0000271">
    <property type="term" value="P:polysaccharide biosynthetic process"/>
    <property type="evidence" value="ECO:0007669"/>
    <property type="project" value="InterPro"/>
</dbReference>
<organism evidence="1 2">
    <name type="scientific">Phaeovulum veldkampii DSM 11550</name>
    <dbReference type="NCBI Taxonomy" id="1185920"/>
    <lineage>
        <taxon>Bacteria</taxon>
        <taxon>Pseudomonadati</taxon>
        <taxon>Pseudomonadota</taxon>
        <taxon>Alphaproteobacteria</taxon>
        <taxon>Rhodobacterales</taxon>
        <taxon>Paracoccaceae</taxon>
        <taxon>Phaeovulum</taxon>
    </lineage>
</organism>
<proteinExistence type="predicted"/>
<keyword evidence="2" id="KW-1185">Reference proteome</keyword>
<evidence type="ECO:0000313" key="2">
    <source>
        <dbReference type="Proteomes" id="UP000241899"/>
    </source>
</evidence>
<sequence length="452" mass="49939">MIGGEIMNAVRSFSGGRISGLVEPVKPQSSLAFVQSKPKNSILLLQGPVGPFFAELQEALSVADFATRRVVFNAGDKFFAPQRNCAYFTGTLCEWETWLRFELAQNAPDAIVLFGSNRPVHKVARRLADLFGIELLSLEEGYLRSGYVSCERGGNNQHSPMVKWRPKLLTRGGRSDAAPAAGAQPSSFTTMSFWAAAYYLVRDFASKPSDALLFHRKRERILPLALSWAMHLLRRSTARIIEFPTRQALSRRRDNLLIPLQVSSDSQILSAARGWSTSRLIEASLMALRANPHAPLIIFKLHPLERGSAGIKRLILRRAAEIGISSHRIRILHSGRMGELTKQSSGMVVINSTSAFSALHHGVPVLVLGDAIFRHDAIVTLGETEADISAFFKIRHAKSRLLVDEFIAELKSQSVIPGDFYVSRGRQIAIAGIVGKLKQQQRAPRGQEEARG</sequence>
<accession>A0A2T4J988</accession>
<dbReference type="Proteomes" id="UP000241899">
    <property type="component" value="Unassembled WGS sequence"/>
</dbReference>
<comment type="caution">
    <text evidence="1">The sequence shown here is derived from an EMBL/GenBank/DDBJ whole genome shotgun (WGS) entry which is preliminary data.</text>
</comment>
<dbReference type="EMBL" id="PZKF01000059">
    <property type="protein sequence ID" value="PTE14423.1"/>
    <property type="molecule type" value="Genomic_DNA"/>
</dbReference>
<dbReference type="Pfam" id="PF05159">
    <property type="entry name" value="Capsule_synth"/>
    <property type="match status" value="1"/>
</dbReference>
<evidence type="ECO:0008006" key="3">
    <source>
        <dbReference type="Google" id="ProtNLM"/>
    </source>
</evidence>
<dbReference type="GO" id="GO:0015774">
    <property type="term" value="P:polysaccharide transport"/>
    <property type="evidence" value="ECO:0007669"/>
    <property type="project" value="InterPro"/>
</dbReference>